<comment type="caution">
    <text evidence="2">The sequence shown here is derived from an EMBL/GenBank/DDBJ whole genome shotgun (WGS) entry which is preliminary data.</text>
</comment>
<reference evidence="2" key="1">
    <citation type="journal article" date="2023" name="Phytobiomes J">
        <title>Deciphering the key players within the bacterial microbiota associated with aerial crown gall tumors on rhododendron: Insights into the gallobiome.</title>
        <authorList>
            <person name="Kuzmanovic N."/>
            <person name="Nesme J."/>
            <person name="Wolf J."/>
            <person name="Neumann-Schaal M."/>
            <person name="Petersen J."/>
            <person name="Fernandez-Gnecco G."/>
            <person name="Sproeer C."/>
            <person name="Bunk B."/>
            <person name="Overmann J."/>
            <person name="Sorensen S.J."/>
            <person name="Idczak E."/>
            <person name="Smalla K."/>
        </authorList>
    </citation>
    <scope>NUCLEOTIDE SEQUENCE</scope>
    <source>
        <strain evidence="2">Rho-11.1</strain>
    </source>
</reference>
<feature type="transmembrane region" description="Helical" evidence="1">
    <location>
        <begin position="110"/>
        <end position="136"/>
    </location>
</feature>
<dbReference type="RefSeq" id="WP_146051300.1">
    <property type="nucleotide sequence ID" value="NZ_CP192781.1"/>
</dbReference>
<keyword evidence="1" id="KW-1133">Transmembrane helix</keyword>
<dbReference type="EMBL" id="JAVRAF010000001">
    <property type="protein sequence ID" value="MDX8301014.1"/>
    <property type="molecule type" value="Genomic_DNA"/>
</dbReference>
<keyword evidence="1" id="KW-0472">Membrane</keyword>
<keyword evidence="1" id="KW-0812">Transmembrane</keyword>
<evidence type="ECO:0000256" key="1">
    <source>
        <dbReference type="SAM" id="Phobius"/>
    </source>
</evidence>
<protein>
    <submittedName>
        <fullName evidence="2">Uncharacterized protein</fullName>
    </submittedName>
</protein>
<evidence type="ECO:0000313" key="2">
    <source>
        <dbReference type="EMBL" id="MDX8301014.1"/>
    </source>
</evidence>
<organism evidence="2">
    <name type="scientific">Agrobacterium rosae</name>
    <dbReference type="NCBI Taxonomy" id="1972867"/>
    <lineage>
        <taxon>Bacteria</taxon>
        <taxon>Pseudomonadati</taxon>
        <taxon>Pseudomonadota</taxon>
        <taxon>Alphaproteobacteria</taxon>
        <taxon>Hyphomicrobiales</taxon>
        <taxon>Rhizobiaceae</taxon>
        <taxon>Rhizobium/Agrobacterium group</taxon>
        <taxon>Agrobacterium</taxon>
    </lineage>
</organism>
<proteinExistence type="predicted"/>
<feature type="transmembrane region" description="Helical" evidence="1">
    <location>
        <begin position="59"/>
        <end position="80"/>
    </location>
</feature>
<dbReference type="AlphaFoldDB" id="A0AAW9FEE1"/>
<name>A0AAW9FEE1_9HYPH</name>
<accession>A0AAW9FEE1</accession>
<gene>
    <name evidence="2" type="ORF">RMR22_02035</name>
</gene>
<sequence length="141" mass="15762">MGRPSLRNHRPPKHMGINVYNERLARRVPATYDLSCDPSVPPLSRGIAGLVSAYERAPLLWWLYELLVFPMFIDSVPLWLARRLAFALAGRERGDDDRDLDERNLPSSGWAGSLLVTLVCVFNVLVAVVVLAWLLLAPSPS</sequence>